<evidence type="ECO:0000313" key="1">
    <source>
        <dbReference type="EMBL" id="OBV10401.1"/>
    </source>
</evidence>
<organism evidence="1 2">
    <name type="scientific">Erythrobacter dokdonensis DSW-74</name>
    <dbReference type="NCBI Taxonomy" id="1300349"/>
    <lineage>
        <taxon>Bacteria</taxon>
        <taxon>Pseudomonadati</taxon>
        <taxon>Pseudomonadota</taxon>
        <taxon>Alphaproteobacteria</taxon>
        <taxon>Sphingomonadales</taxon>
        <taxon>Erythrobacteraceae</taxon>
        <taxon>Erythrobacter/Porphyrobacter group</taxon>
        <taxon>Erythrobacter</taxon>
    </lineage>
</organism>
<comment type="caution">
    <text evidence="1">The sequence shown here is derived from an EMBL/GenBank/DDBJ whole genome shotgun (WGS) entry which is preliminary data.</text>
</comment>
<dbReference type="Proteomes" id="UP000092484">
    <property type="component" value="Unassembled WGS sequence"/>
</dbReference>
<proteinExistence type="predicted"/>
<keyword evidence="2" id="KW-1185">Reference proteome</keyword>
<gene>
    <name evidence="1" type="ORF">I603_2363</name>
</gene>
<evidence type="ECO:0000313" key="2">
    <source>
        <dbReference type="Proteomes" id="UP000092484"/>
    </source>
</evidence>
<dbReference type="AlphaFoldDB" id="A0A1A7BF79"/>
<sequence length="42" mass="4388">MRASSGAICHPGAAGSGANVCAFAMEASLSERLKWAKEYKVM</sequence>
<name>A0A1A7BF79_9SPHN</name>
<dbReference type="EMBL" id="LZYB01000006">
    <property type="protein sequence ID" value="OBV10401.1"/>
    <property type="molecule type" value="Genomic_DNA"/>
</dbReference>
<dbReference type="STRING" id="1300349.I603_2363"/>
<protein>
    <submittedName>
        <fullName evidence="1">Uncharacterized protein</fullName>
    </submittedName>
</protein>
<accession>A0A1A7BF79</accession>
<reference evidence="1 2" key="1">
    <citation type="submission" date="2016-06" db="EMBL/GenBank/DDBJ databases">
        <title>Genome sequence of Porphyrobacter dokdonensis DSW-74.</title>
        <authorList>
            <person name="Kim J.F."/>
            <person name="Song J.Y."/>
        </authorList>
    </citation>
    <scope>NUCLEOTIDE SEQUENCE [LARGE SCALE GENOMIC DNA]</scope>
    <source>
        <strain evidence="1 2">DSW-74</strain>
    </source>
</reference>